<dbReference type="EMBL" id="JADUNP010000005">
    <property type="protein sequence ID" value="MBH1651348.1"/>
    <property type="molecule type" value="Genomic_DNA"/>
</dbReference>
<evidence type="ECO:0000256" key="1">
    <source>
        <dbReference type="ARBA" id="ARBA00004651"/>
    </source>
</evidence>
<dbReference type="Proteomes" id="UP000625930">
    <property type="component" value="Unassembled WGS sequence"/>
</dbReference>
<evidence type="ECO:0000313" key="9">
    <source>
        <dbReference type="Proteomes" id="UP000625930"/>
    </source>
</evidence>
<gene>
    <name evidence="8" type="ORF">I5U67_04080</name>
</gene>
<dbReference type="Pfam" id="PF02687">
    <property type="entry name" value="FtsX"/>
    <property type="match status" value="1"/>
</dbReference>
<evidence type="ECO:0000313" key="8">
    <source>
        <dbReference type="EMBL" id="MBH1651348.1"/>
    </source>
</evidence>
<name>A0A6B8J950_STEMA</name>
<keyword evidence="5" id="KW-0472">Membrane</keyword>
<feature type="domain" description="ABC3 transporter permease C-terminal" evidence="6">
    <location>
        <begin position="308"/>
        <end position="420"/>
    </location>
</feature>
<sequence>MMLYYIQLSLARFKQRIGTHLAIALMLGAGVGITTVMLSIVLQASSDPAPGRSSALFRPYLDARPDALRSGSPDPGQSLTWPDAKVLLNQGRTWKQAAMAGGAVTLSRLGESSTRLRARFATSEVFSVLGIAVVQGRAWTAEEGHAASRIVVLSRALAARECAQDCVGHRLELGRRTYTVVGVAEDWHPVPMFQGDLTRRPFVEPDEIYLPLETAIADKLTVLDGTAIWGGDQDTDPAGANVSWLQLWAWLPTADDVAAYRASLTAYAQEKGLRIEPGTQQVALWPLMDWLGRLGLVPEQARMQLRLSLILLGVCIVNAAALLSFSLGRRRRELAIRRALGARRRDVFIQLMWESIAAGVASSALAVVTYTLGIRVVAAGDVLPSAITAMHAGAMLMAAGLGVVTTLLCSLVPSFEICRVSSLSSAFAKGAA</sequence>
<evidence type="ECO:0000256" key="2">
    <source>
        <dbReference type="ARBA" id="ARBA00022475"/>
    </source>
</evidence>
<dbReference type="PANTHER" id="PTHR30572">
    <property type="entry name" value="MEMBRANE COMPONENT OF TRANSPORTER-RELATED"/>
    <property type="match status" value="1"/>
</dbReference>
<dbReference type="GO" id="GO:0005886">
    <property type="term" value="C:plasma membrane"/>
    <property type="evidence" value="ECO:0007669"/>
    <property type="project" value="UniProtKB-SubCell"/>
</dbReference>
<dbReference type="InterPro" id="IPR050250">
    <property type="entry name" value="Macrolide_Exporter_MacB"/>
</dbReference>
<proteinExistence type="predicted"/>
<dbReference type="PANTHER" id="PTHR30572:SF18">
    <property type="entry name" value="ABC-TYPE MACROLIDE FAMILY EXPORT SYSTEM PERMEASE COMPONENT 2"/>
    <property type="match status" value="1"/>
</dbReference>
<dbReference type="AlphaFoldDB" id="A0A6B8J950"/>
<reference evidence="8" key="1">
    <citation type="submission" date="2020-11" db="EMBL/GenBank/DDBJ databases">
        <title>Enhanced detection system for hospital associated transmission using whole genome sequencing surveillance.</title>
        <authorList>
            <person name="Harrison L.H."/>
            <person name="Van Tyne D."/>
            <person name="Marsh J.W."/>
            <person name="Griffith M.P."/>
            <person name="Snyder D.J."/>
            <person name="Cooper V.S."/>
            <person name="Mustapha M."/>
        </authorList>
    </citation>
    <scope>NUCLEOTIDE SEQUENCE</scope>
    <source>
        <strain evidence="8">STEN00091</strain>
    </source>
</reference>
<protein>
    <submittedName>
        <fullName evidence="8">ABC transporter permease</fullName>
    </submittedName>
</protein>
<dbReference type="GO" id="GO:0022857">
    <property type="term" value="F:transmembrane transporter activity"/>
    <property type="evidence" value="ECO:0007669"/>
    <property type="project" value="TreeGrafter"/>
</dbReference>
<feature type="domain" description="MacB-like periplasmic core" evidence="7">
    <location>
        <begin position="27"/>
        <end position="266"/>
    </location>
</feature>
<keyword evidence="3" id="KW-0812">Transmembrane</keyword>
<organism evidence="8 9">
    <name type="scientific">Stenotrophomonas maltophilia</name>
    <name type="common">Pseudomonas maltophilia</name>
    <name type="synonym">Xanthomonas maltophilia</name>
    <dbReference type="NCBI Taxonomy" id="40324"/>
    <lineage>
        <taxon>Bacteria</taxon>
        <taxon>Pseudomonadati</taxon>
        <taxon>Pseudomonadota</taxon>
        <taxon>Gammaproteobacteria</taxon>
        <taxon>Lysobacterales</taxon>
        <taxon>Lysobacteraceae</taxon>
        <taxon>Stenotrophomonas</taxon>
        <taxon>Stenotrophomonas maltophilia group</taxon>
    </lineage>
</organism>
<keyword evidence="4" id="KW-1133">Transmembrane helix</keyword>
<evidence type="ECO:0000259" key="6">
    <source>
        <dbReference type="Pfam" id="PF02687"/>
    </source>
</evidence>
<accession>A0A6B8J950</accession>
<dbReference type="RefSeq" id="WP_154264808.1">
    <property type="nucleotide sequence ID" value="NZ_CP040438.1"/>
</dbReference>
<evidence type="ECO:0000259" key="7">
    <source>
        <dbReference type="Pfam" id="PF12704"/>
    </source>
</evidence>
<evidence type="ECO:0000256" key="5">
    <source>
        <dbReference type="ARBA" id="ARBA00023136"/>
    </source>
</evidence>
<comment type="subcellular location">
    <subcellularLocation>
        <location evidence="1">Cell membrane</location>
        <topology evidence="1">Multi-pass membrane protein</topology>
    </subcellularLocation>
</comment>
<evidence type="ECO:0000256" key="4">
    <source>
        <dbReference type="ARBA" id="ARBA00022989"/>
    </source>
</evidence>
<dbReference type="InterPro" id="IPR025857">
    <property type="entry name" value="MacB_PCD"/>
</dbReference>
<comment type="caution">
    <text evidence="8">The sequence shown here is derived from an EMBL/GenBank/DDBJ whole genome shotgun (WGS) entry which is preliminary data.</text>
</comment>
<evidence type="ECO:0000256" key="3">
    <source>
        <dbReference type="ARBA" id="ARBA00022692"/>
    </source>
</evidence>
<dbReference type="InterPro" id="IPR003838">
    <property type="entry name" value="ABC3_permease_C"/>
</dbReference>
<keyword evidence="2" id="KW-1003">Cell membrane</keyword>
<dbReference type="Pfam" id="PF12704">
    <property type="entry name" value="MacB_PCD"/>
    <property type="match status" value="1"/>
</dbReference>